<organism evidence="2 3">
    <name type="scientific">Eilatimonas milleporae</name>
    <dbReference type="NCBI Taxonomy" id="911205"/>
    <lineage>
        <taxon>Bacteria</taxon>
        <taxon>Pseudomonadati</taxon>
        <taxon>Pseudomonadota</taxon>
        <taxon>Alphaproteobacteria</taxon>
        <taxon>Kordiimonadales</taxon>
        <taxon>Kordiimonadaceae</taxon>
        <taxon>Eilatimonas</taxon>
    </lineage>
</organism>
<proteinExistence type="predicted"/>
<dbReference type="Gene3D" id="2.60.260.40">
    <property type="entry name" value="q5lls5 like domains"/>
    <property type="match status" value="1"/>
</dbReference>
<accession>A0A3M0C067</accession>
<feature type="domain" description="Zinc finger CHCC-type" evidence="1">
    <location>
        <begin position="14"/>
        <end position="49"/>
    </location>
</feature>
<dbReference type="RefSeq" id="WP_121940152.1">
    <property type="nucleotide sequence ID" value="NZ_REFR01000015.1"/>
</dbReference>
<name>A0A3M0C067_9PROT</name>
<dbReference type="AlphaFoldDB" id="A0A3M0C067"/>
<dbReference type="InterPro" id="IPR019401">
    <property type="entry name" value="Znf_CHCC"/>
</dbReference>
<dbReference type="InParanoid" id="A0A3M0C067"/>
<comment type="caution">
    <text evidence="2">The sequence shown here is derived from an EMBL/GenBank/DDBJ whole genome shotgun (WGS) entry which is preliminary data.</text>
</comment>
<evidence type="ECO:0000259" key="1">
    <source>
        <dbReference type="Pfam" id="PF10276"/>
    </source>
</evidence>
<dbReference type="Proteomes" id="UP000271227">
    <property type="component" value="Unassembled WGS sequence"/>
</dbReference>
<evidence type="ECO:0000313" key="2">
    <source>
        <dbReference type="EMBL" id="RMB02017.1"/>
    </source>
</evidence>
<reference evidence="2 3" key="1">
    <citation type="submission" date="2018-10" db="EMBL/GenBank/DDBJ databases">
        <title>Genomic Encyclopedia of Archaeal and Bacterial Type Strains, Phase II (KMG-II): from individual species to whole genera.</title>
        <authorList>
            <person name="Goeker M."/>
        </authorList>
    </citation>
    <scope>NUCLEOTIDE SEQUENCE [LARGE SCALE GENOMIC DNA]</scope>
    <source>
        <strain evidence="2 3">DSM 25217</strain>
    </source>
</reference>
<protein>
    <submittedName>
        <fullName evidence="2">Zinc finger protein</fullName>
    </submittedName>
</protein>
<evidence type="ECO:0000313" key="3">
    <source>
        <dbReference type="Proteomes" id="UP000271227"/>
    </source>
</evidence>
<dbReference type="Pfam" id="PF10276">
    <property type="entry name" value="zf-CHCC"/>
    <property type="match status" value="1"/>
</dbReference>
<sequence>MTIAPPEIKFVTTQRVACDGDEGPLGHPRVYLNMGTDGRVVCGYCDRLFILEGGPADTPEVRAEAEKLSAA</sequence>
<keyword evidence="3" id="KW-1185">Reference proteome</keyword>
<dbReference type="EMBL" id="REFR01000015">
    <property type="protein sequence ID" value="RMB02017.1"/>
    <property type="molecule type" value="Genomic_DNA"/>
</dbReference>
<dbReference type="OrthoDB" id="7391570at2"/>
<gene>
    <name evidence="2" type="ORF">BXY39_3529</name>
</gene>